<feature type="non-terminal residue" evidence="1">
    <location>
        <position position="1"/>
    </location>
</feature>
<organism evidence="1 2">
    <name type="scientific">Racocetra persica</name>
    <dbReference type="NCBI Taxonomy" id="160502"/>
    <lineage>
        <taxon>Eukaryota</taxon>
        <taxon>Fungi</taxon>
        <taxon>Fungi incertae sedis</taxon>
        <taxon>Mucoromycota</taxon>
        <taxon>Glomeromycotina</taxon>
        <taxon>Glomeromycetes</taxon>
        <taxon>Diversisporales</taxon>
        <taxon>Gigasporaceae</taxon>
        <taxon>Racocetra</taxon>
    </lineage>
</organism>
<dbReference type="EMBL" id="CAJVQC010022576">
    <property type="protein sequence ID" value="CAG8718642.1"/>
    <property type="molecule type" value="Genomic_DNA"/>
</dbReference>
<feature type="non-terminal residue" evidence="1">
    <location>
        <position position="439"/>
    </location>
</feature>
<evidence type="ECO:0000313" key="1">
    <source>
        <dbReference type="EMBL" id="CAG8718642.1"/>
    </source>
</evidence>
<sequence>NIVDIGWRSGFPTFPKTKNMNFMIYVEGKSSFKALKGIDLPSEFLIAILITKEEYEIFEKHGMPRLLSHMGNAERYFPFPIWNDRSRKSVVTMNDLKSSILNMAVLTMRIPRISATLINKELIRLKIPSQSHAKLCEAISTLDSQYPLTILTDLDESADSCLVWNSVWKKHHAISSGFLSNLTGGCFITFCPKQSEDLCMISEDGFALLLKDNTYKILLQALRSRNSFNIKSNMLHFHLEFEWDSKIDGNGVKDIKVTECKLTNFVFLTRIQKLNERVNCKALVEYTDDLYNEISKHFSSIEKSDGFTLFVDSFITTCGSIDVKLGTLPKNYDSAKALFDLLLRNLMSVKPPIVYGHLGIRFEFIVWGGISEKDEEKSSTKELSQYQKIKECSNITRCFGVTRNLETGEYLLVVDYGGIDLTRLFDNARTFSIKITLKE</sequence>
<name>A0ACA9PQN5_9GLOM</name>
<reference evidence="1" key="1">
    <citation type="submission" date="2021-06" db="EMBL/GenBank/DDBJ databases">
        <authorList>
            <person name="Kallberg Y."/>
            <person name="Tangrot J."/>
            <person name="Rosling A."/>
        </authorList>
    </citation>
    <scope>NUCLEOTIDE SEQUENCE</scope>
    <source>
        <strain evidence="1">MA461A</strain>
    </source>
</reference>
<comment type="caution">
    <text evidence="1">The sequence shown here is derived from an EMBL/GenBank/DDBJ whole genome shotgun (WGS) entry which is preliminary data.</text>
</comment>
<dbReference type="Proteomes" id="UP000789920">
    <property type="component" value="Unassembled WGS sequence"/>
</dbReference>
<protein>
    <submittedName>
        <fullName evidence="1">24992_t:CDS:1</fullName>
    </submittedName>
</protein>
<evidence type="ECO:0000313" key="2">
    <source>
        <dbReference type="Proteomes" id="UP000789920"/>
    </source>
</evidence>
<gene>
    <name evidence="1" type="ORF">RPERSI_LOCUS11106</name>
</gene>
<accession>A0ACA9PQN5</accession>
<keyword evidence="2" id="KW-1185">Reference proteome</keyword>
<proteinExistence type="predicted"/>